<proteinExistence type="predicted"/>
<dbReference type="RefSeq" id="WP_085937477.1">
    <property type="nucleotide sequence ID" value="NZ_FUWJ01000013.1"/>
</dbReference>
<gene>
    <name evidence="1" type="ORF">SAMN02745126_05740</name>
</gene>
<reference evidence="2" key="1">
    <citation type="submission" date="2017-02" db="EMBL/GenBank/DDBJ databases">
        <authorList>
            <person name="Varghese N."/>
            <person name="Submissions S."/>
        </authorList>
    </citation>
    <scope>NUCLEOTIDE SEQUENCE [LARGE SCALE GENOMIC DNA]</scope>
    <source>
        <strain evidence="2">ATCC 27094</strain>
    </source>
</reference>
<keyword evidence="2" id="KW-1185">Reference proteome</keyword>
<evidence type="ECO:0000313" key="2">
    <source>
        <dbReference type="Proteomes" id="UP000190092"/>
    </source>
</evidence>
<name>A0A1T4T5U2_9HYPH</name>
<dbReference type="Proteomes" id="UP000190092">
    <property type="component" value="Unassembled WGS sequence"/>
</dbReference>
<dbReference type="GO" id="GO:0016740">
    <property type="term" value="F:transferase activity"/>
    <property type="evidence" value="ECO:0007669"/>
    <property type="project" value="UniProtKB-KW"/>
</dbReference>
<protein>
    <submittedName>
        <fullName evidence="1">Aminoglycoside phosphotransferase family enzyme</fullName>
    </submittedName>
</protein>
<dbReference type="STRING" id="225324.SAMN02745126_05740"/>
<evidence type="ECO:0000313" key="1">
    <source>
        <dbReference type="EMBL" id="SKA35874.1"/>
    </source>
</evidence>
<accession>A0A1T4T5U2</accession>
<dbReference type="EMBL" id="FUWJ01000013">
    <property type="protein sequence ID" value="SKA35874.1"/>
    <property type="molecule type" value="Genomic_DNA"/>
</dbReference>
<dbReference type="SUPFAM" id="SSF56112">
    <property type="entry name" value="Protein kinase-like (PK-like)"/>
    <property type="match status" value="1"/>
</dbReference>
<keyword evidence="1" id="KW-0808">Transferase</keyword>
<organism evidence="1 2">
    <name type="scientific">Enhydrobacter aerosaccus</name>
    <dbReference type="NCBI Taxonomy" id="225324"/>
    <lineage>
        <taxon>Bacteria</taxon>
        <taxon>Pseudomonadati</taxon>
        <taxon>Pseudomonadota</taxon>
        <taxon>Alphaproteobacteria</taxon>
        <taxon>Hyphomicrobiales</taxon>
        <taxon>Enhydrobacter</taxon>
    </lineage>
</organism>
<dbReference type="InterPro" id="IPR011009">
    <property type="entry name" value="Kinase-like_dom_sf"/>
</dbReference>
<sequence>MLPPHALRDSATSKPSVTLAQKVAFLERGAAYGDASALVVSRETHMSWIFLVGEKAYKLKKPVRFPYLDFSSRQKRHAACVSELMLNRRLASDVYERVAPLYLNAGRLSLIGGDEIVDWLVVMRRLDESQTLEQRLHTRTLSTSDLDPLIDRLSRFYRRAVPISLPPPLLQFHWQRSLNDNRKVLLKPNLPLSEALVRRIDRAQQQFLLKGYRLLAQRVHSHSIVDGHGDLRPEHIWLQPTVRIIDCLEFNHQLRTVDPLDEIAFLCVECDRIGDARFGQYIKRRMLPLRAASALEPLFTFYRCYRATLRARLAIAHLLEPRPRTPEKWPRLAGRYLDLALADARRLECMLAQPVATEGLSYPQRHHNG</sequence>
<dbReference type="OrthoDB" id="9810277at2"/>
<dbReference type="AlphaFoldDB" id="A0A1T4T5U2"/>